<gene>
    <name evidence="2" type="ORF">DWU98_20130</name>
</gene>
<dbReference type="PANTHER" id="PTHR36114:SF1">
    <property type="entry name" value="16.7 KDA PROTEIN IN WHIE LOCUS"/>
    <property type="match status" value="1"/>
</dbReference>
<dbReference type="Pfam" id="PF07883">
    <property type="entry name" value="Cupin_2"/>
    <property type="match status" value="1"/>
</dbReference>
<dbReference type="InterPro" id="IPR013096">
    <property type="entry name" value="Cupin_2"/>
</dbReference>
<protein>
    <submittedName>
        <fullName evidence="2">Cupin domain-containing protein</fullName>
    </submittedName>
</protein>
<dbReference type="Proteomes" id="UP000254258">
    <property type="component" value="Unassembled WGS sequence"/>
</dbReference>
<sequence>MLAVQNLLAAFERVTDYWSPKVIGKVNDQLLKVAKIKGELVWHAHDHEDELFHIVKGSLRIELEDAVVELREGDMLTIPKGVRHNPVADEECWILLIEPASTKHTGDEVTPLTRSIEEQLS</sequence>
<keyword evidence="3" id="KW-1185">Reference proteome</keyword>
<dbReference type="OrthoDB" id="9794183at2"/>
<dbReference type="EMBL" id="QRBE01000019">
    <property type="protein sequence ID" value="RDS78930.1"/>
    <property type="molecule type" value="Genomic_DNA"/>
</dbReference>
<reference evidence="2 3" key="1">
    <citation type="submission" date="2018-07" db="EMBL/GenBank/DDBJ databases">
        <title>Dyella monticola sp. nov. and Dyella psychrodurans sp. nov. isolated from monsoon evergreen broad-leaved forest soil of Dinghu Mountain, China.</title>
        <authorList>
            <person name="Gao Z."/>
            <person name="Qiu L."/>
        </authorList>
    </citation>
    <scope>NUCLEOTIDE SEQUENCE [LARGE SCALE GENOMIC DNA]</scope>
    <source>
        <strain evidence="2 3">4G-K06</strain>
    </source>
</reference>
<dbReference type="InterPro" id="IPR052044">
    <property type="entry name" value="PKS_Associated_Protein"/>
</dbReference>
<feature type="domain" description="Cupin type-2" evidence="1">
    <location>
        <begin position="39"/>
        <end position="90"/>
    </location>
</feature>
<evidence type="ECO:0000313" key="3">
    <source>
        <dbReference type="Proteomes" id="UP000254258"/>
    </source>
</evidence>
<evidence type="ECO:0000259" key="1">
    <source>
        <dbReference type="Pfam" id="PF07883"/>
    </source>
</evidence>
<dbReference type="InterPro" id="IPR014710">
    <property type="entry name" value="RmlC-like_jellyroll"/>
</dbReference>
<organism evidence="2 3">
    <name type="scientific">Dyella monticola</name>
    <dbReference type="NCBI Taxonomy" id="1927958"/>
    <lineage>
        <taxon>Bacteria</taxon>
        <taxon>Pseudomonadati</taxon>
        <taxon>Pseudomonadota</taxon>
        <taxon>Gammaproteobacteria</taxon>
        <taxon>Lysobacterales</taxon>
        <taxon>Rhodanobacteraceae</taxon>
        <taxon>Dyella</taxon>
    </lineage>
</organism>
<dbReference type="PANTHER" id="PTHR36114">
    <property type="entry name" value="16.7 KDA PROTEIN IN WHIE LOCUS"/>
    <property type="match status" value="1"/>
</dbReference>
<dbReference type="InterPro" id="IPR011051">
    <property type="entry name" value="RmlC_Cupin_sf"/>
</dbReference>
<accession>A0A370WS38</accession>
<dbReference type="AlphaFoldDB" id="A0A370WS38"/>
<proteinExistence type="predicted"/>
<dbReference type="CDD" id="cd02226">
    <property type="entry name" value="cupin_YdbB-like"/>
    <property type="match status" value="1"/>
</dbReference>
<dbReference type="SUPFAM" id="SSF51182">
    <property type="entry name" value="RmlC-like cupins"/>
    <property type="match status" value="1"/>
</dbReference>
<dbReference type="Gene3D" id="2.60.120.10">
    <property type="entry name" value="Jelly Rolls"/>
    <property type="match status" value="1"/>
</dbReference>
<dbReference type="RefSeq" id="WP_115497392.1">
    <property type="nucleotide sequence ID" value="NZ_QRBE01000019.1"/>
</dbReference>
<comment type="caution">
    <text evidence="2">The sequence shown here is derived from an EMBL/GenBank/DDBJ whole genome shotgun (WGS) entry which is preliminary data.</text>
</comment>
<name>A0A370WS38_9GAMM</name>
<evidence type="ECO:0000313" key="2">
    <source>
        <dbReference type="EMBL" id="RDS78930.1"/>
    </source>
</evidence>